<dbReference type="Pfam" id="PF07690">
    <property type="entry name" value="MFS_1"/>
    <property type="match status" value="1"/>
</dbReference>
<dbReference type="InterPro" id="IPR051084">
    <property type="entry name" value="H+-coupled_symporters"/>
</dbReference>
<keyword evidence="3" id="KW-0813">Transport</keyword>
<dbReference type="GO" id="GO:0005886">
    <property type="term" value="C:plasma membrane"/>
    <property type="evidence" value="ECO:0007669"/>
    <property type="project" value="UniProtKB-SubCell"/>
</dbReference>
<dbReference type="FunFam" id="1.20.1250.20:FF:000001">
    <property type="entry name" value="Dicarboxylate MFS transporter"/>
    <property type="match status" value="1"/>
</dbReference>
<keyword evidence="8 9" id="KW-0472">Membrane</keyword>
<evidence type="ECO:0000256" key="7">
    <source>
        <dbReference type="ARBA" id="ARBA00022989"/>
    </source>
</evidence>
<comment type="caution">
    <text evidence="11">The sequence shown here is derived from an EMBL/GenBank/DDBJ whole genome shotgun (WGS) entry which is preliminary data.</text>
</comment>
<feature type="transmembrane region" description="Helical" evidence="9">
    <location>
        <begin position="158"/>
        <end position="181"/>
    </location>
</feature>
<dbReference type="InterPro" id="IPR011701">
    <property type="entry name" value="MFS"/>
</dbReference>
<feature type="transmembrane region" description="Helical" evidence="9">
    <location>
        <begin position="58"/>
        <end position="81"/>
    </location>
</feature>
<evidence type="ECO:0000256" key="1">
    <source>
        <dbReference type="ARBA" id="ARBA00004651"/>
    </source>
</evidence>
<name>A0A508TZD0_9BRAD</name>
<evidence type="ECO:0000313" key="11">
    <source>
        <dbReference type="EMBL" id="VIO79791.1"/>
    </source>
</evidence>
<dbReference type="PANTHER" id="PTHR43528:SF1">
    <property type="entry name" value="ALPHA-KETOGLUTARATE PERMEASE"/>
    <property type="match status" value="1"/>
</dbReference>
<feature type="transmembrane region" description="Helical" evidence="9">
    <location>
        <begin position="332"/>
        <end position="352"/>
    </location>
</feature>
<dbReference type="AlphaFoldDB" id="A0A508TZD0"/>
<keyword evidence="5 9" id="KW-0812">Transmembrane</keyword>
<dbReference type="OrthoDB" id="9783227at2"/>
<dbReference type="InterPro" id="IPR005828">
    <property type="entry name" value="MFS_sugar_transport-like"/>
</dbReference>
<dbReference type="InterPro" id="IPR020846">
    <property type="entry name" value="MFS_dom"/>
</dbReference>
<dbReference type="PROSITE" id="PS50850">
    <property type="entry name" value="MFS"/>
    <property type="match status" value="1"/>
</dbReference>
<dbReference type="GO" id="GO:0015293">
    <property type="term" value="F:symporter activity"/>
    <property type="evidence" value="ECO:0007669"/>
    <property type="project" value="UniProtKB-KW"/>
</dbReference>
<evidence type="ECO:0000313" key="12">
    <source>
        <dbReference type="Proteomes" id="UP000328092"/>
    </source>
</evidence>
<sequence length="430" mass="45458">MAEASVLAAPSADLADNSRRAIWAAAIGNLLEWYDFGVYAYLAGLIATKFFPNTDPTASLLAAFAAYGVGFLARPLGGIVIGRLGDTRGRKAALMLTIFLMAFGTVGLGLLPSYEAIGVWAPILLVGLRIVQGLAAGGEWSTSTAFMVEWAPQHRRGLYGSFQQVSTAGGSLLGSAVAAIMTSSLSQAAMLDWGWRVPFLFGVLLLFVGAYLRRNVEETPSYEASRRAVADQPVIAGFPLGALAFGFTIFWTVAYYTLLAWMPSFTQRFAGLTPSEALWSNTIGLIAMVIAVPFWGALSDRIGRKPLLMASAIGIGLLAYPLFSLMTGGTGLALVMPLQILLGILLALYSGAGPAAISEIFPTHLRSTWMSSGYALSVAIFGGFAPFIATWLIQATGSPVSPTYLYLLPAAAISLAVICSLKETAGTKLR</sequence>
<evidence type="ECO:0000256" key="5">
    <source>
        <dbReference type="ARBA" id="ARBA00022692"/>
    </source>
</evidence>
<evidence type="ECO:0000256" key="3">
    <source>
        <dbReference type="ARBA" id="ARBA00022448"/>
    </source>
</evidence>
<dbReference type="PROSITE" id="PS00217">
    <property type="entry name" value="SUGAR_TRANSPORT_2"/>
    <property type="match status" value="1"/>
</dbReference>
<dbReference type="InterPro" id="IPR005829">
    <property type="entry name" value="Sugar_transporter_CS"/>
</dbReference>
<feature type="transmembrane region" description="Helical" evidence="9">
    <location>
        <begin position="233"/>
        <end position="258"/>
    </location>
</feature>
<keyword evidence="7 9" id="KW-1133">Transmembrane helix</keyword>
<dbReference type="SUPFAM" id="SSF103473">
    <property type="entry name" value="MFS general substrate transporter"/>
    <property type="match status" value="1"/>
</dbReference>
<dbReference type="Gene3D" id="1.20.1250.20">
    <property type="entry name" value="MFS general substrate transporter like domains"/>
    <property type="match status" value="2"/>
</dbReference>
<feature type="transmembrane region" description="Helical" evidence="9">
    <location>
        <begin position="278"/>
        <end position="298"/>
    </location>
</feature>
<organism evidence="11 12">
    <name type="scientific">Bradyrhizobium ivorense</name>
    <dbReference type="NCBI Taxonomy" id="2511166"/>
    <lineage>
        <taxon>Bacteria</taxon>
        <taxon>Pseudomonadati</taxon>
        <taxon>Pseudomonadota</taxon>
        <taxon>Alphaproteobacteria</taxon>
        <taxon>Hyphomicrobiales</taxon>
        <taxon>Nitrobacteraceae</taxon>
        <taxon>Bradyrhizobium</taxon>
    </lineage>
</organism>
<evidence type="ECO:0000259" key="10">
    <source>
        <dbReference type="PROSITE" id="PS50850"/>
    </source>
</evidence>
<evidence type="ECO:0000256" key="9">
    <source>
        <dbReference type="SAM" id="Phobius"/>
    </source>
</evidence>
<feature type="transmembrane region" description="Helical" evidence="9">
    <location>
        <begin position="404"/>
        <end position="421"/>
    </location>
</feature>
<accession>A0A508TZD0</accession>
<evidence type="ECO:0000256" key="8">
    <source>
        <dbReference type="ARBA" id="ARBA00023136"/>
    </source>
</evidence>
<dbReference type="Proteomes" id="UP000328092">
    <property type="component" value="Unassembled WGS sequence"/>
</dbReference>
<dbReference type="EMBL" id="CAADFC020000033">
    <property type="protein sequence ID" value="VIO79791.1"/>
    <property type="molecule type" value="Genomic_DNA"/>
</dbReference>
<evidence type="ECO:0000256" key="6">
    <source>
        <dbReference type="ARBA" id="ARBA00022847"/>
    </source>
</evidence>
<feature type="transmembrane region" description="Helical" evidence="9">
    <location>
        <begin position="373"/>
        <end position="392"/>
    </location>
</feature>
<keyword evidence="12" id="KW-1185">Reference proteome</keyword>
<evidence type="ECO:0000256" key="4">
    <source>
        <dbReference type="ARBA" id="ARBA00022475"/>
    </source>
</evidence>
<feature type="transmembrane region" description="Helical" evidence="9">
    <location>
        <begin position="117"/>
        <end position="137"/>
    </location>
</feature>
<feature type="transmembrane region" description="Helical" evidence="9">
    <location>
        <begin position="307"/>
        <end position="326"/>
    </location>
</feature>
<comment type="similarity">
    <text evidence="2">Belongs to the major facilitator superfamily. Metabolite:H+ Symporter (MHS) family (TC 2.A.1.6) family.</text>
</comment>
<evidence type="ECO:0000256" key="2">
    <source>
        <dbReference type="ARBA" id="ARBA00008240"/>
    </source>
</evidence>
<reference evidence="11" key="1">
    <citation type="submission" date="2019-02" db="EMBL/GenBank/DDBJ databases">
        <authorList>
            <person name="Pothier F.J."/>
        </authorList>
    </citation>
    <scope>NUCLEOTIDE SEQUENCE</scope>
    <source>
        <strain evidence="11">CI-1B</strain>
    </source>
</reference>
<dbReference type="Pfam" id="PF00083">
    <property type="entry name" value="Sugar_tr"/>
    <property type="match status" value="1"/>
</dbReference>
<gene>
    <name evidence="11" type="primary">proP_8</name>
    <name evidence="11" type="ORF">CI1B_81250</name>
</gene>
<feature type="transmembrane region" description="Helical" evidence="9">
    <location>
        <begin position="93"/>
        <end position="111"/>
    </location>
</feature>
<keyword evidence="4" id="KW-1003">Cell membrane</keyword>
<dbReference type="PANTHER" id="PTHR43528">
    <property type="entry name" value="ALPHA-KETOGLUTARATE PERMEASE"/>
    <property type="match status" value="1"/>
</dbReference>
<protein>
    <submittedName>
        <fullName evidence="11">Proline/betaine transporter</fullName>
    </submittedName>
</protein>
<proteinExistence type="inferred from homology"/>
<comment type="subcellular location">
    <subcellularLocation>
        <location evidence="1">Cell membrane</location>
        <topology evidence="1">Multi-pass membrane protein</topology>
    </subcellularLocation>
</comment>
<feature type="transmembrane region" description="Helical" evidence="9">
    <location>
        <begin position="193"/>
        <end position="212"/>
    </location>
</feature>
<dbReference type="InterPro" id="IPR036259">
    <property type="entry name" value="MFS_trans_sf"/>
</dbReference>
<keyword evidence="6" id="KW-0769">Symport</keyword>
<dbReference type="RefSeq" id="WP_139864567.1">
    <property type="nucleotide sequence ID" value="NZ_CAADFC020000033.1"/>
</dbReference>
<feature type="transmembrane region" description="Helical" evidence="9">
    <location>
        <begin position="21"/>
        <end position="46"/>
    </location>
</feature>
<feature type="domain" description="Major facilitator superfamily (MFS) profile" evidence="10">
    <location>
        <begin position="21"/>
        <end position="428"/>
    </location>
</feature>